<organism evidence="1 2">
    <name type="scientific">Methylocella tundrae</name>
    <dbReference type="NCBI Taxonomy" id="227605"/>
    <lineage>
        <taxon>Bacteria</taxon>
        <taxon>Pseudomonadati</taxon>
        <taxon>Pseudomonadota</taxon>
        <taxon>Alphaproteobacteria</taxon>
        <taxon>Hyphomicrobiales</taxon>
        <taxon>Beijerinckiaceae</taxon>
        <taxon>Methylocella</taxon>
    </lineage>
</organism>
<dbReference type="AlphaFoldDB" id="A0A8B6M9N7"/>
<dbReference type="Proteomes" id="UP000485880">
    <property type="component" value="Unassembled WGS sequence"/>
</dbReference>
<name>A0A8B6M9N7_METTU</name>
<dbReference type="EMBL" id="CABFMQ020000100">
    <property type="protein sequence ID" value="VTZ51634.1"/>
    <property type="molecule type" value="Genomic_DNA"/>
</dbReference>
<proteinExistence type="predicted"/>
<reference evidence="1 2" key="1">
    <citation type="submission" date="2019-05" db="EMBL/GenBank/DDBJ databases">
        <authorList>
            <person name="Farhan Ul Haque M."/>
        </authorList>
    </citation>
    <scope>NUCLEOTIDE SEQUENCE [LARGE SCALE GENOMIC DNA]</scope>
    <source>
        <strain evidence="1">2</strain>
    </source>
</reference>
<accession>A0A8B6M9N7</accession>
<protein>
    <submittedName>
        <fullName evidence="1">Transposase</fullName>
    </submittedName>
</protein>
<evidence type="ECO:0000313" key="2">
    <source>
        <dbReference type="Proteomes" id="UP000485880"/>
    </source>
</evidence>
<comment type="caution">
    <text evidence="1">The sequence shown here is derived from an EMBL/GenBank/DDBJ whole genome shotgun (WGS) entry which is preliminary data.</text>
</comment>
<sequence length="58" mass="6660">MEYEYYAGIDVSLKESSLCIVDGTVKVVREVKVPSETERLKIFRFRAGFGRVWAVFIA</sequence>
<evidence type="ECO:0000313" key="1">
    <source>
        <dbReference type="EMBL" id="VTZ51634.1"/>
    </source>
</evidence>
<gene>
    <name evidence="1" type="ORF">MPC4_410011</name>
</gene>
<keyword evidence="2" id="KW-1185">Reference proteome</keyword>